<dbReference type="GO" id="GO:0005524">
    <property type="term" value="F:ATP binding"/>
    <property type="evidence" value="ECO:0007669"/>
    <property type="project" value="UniProtKB-KW"/>
</dbReference>
<proteinExistence type="inferred from homology"/>
<accession>A0A117S0L1</accession>
<comment type="similarity">
    <text evidence="7">Belongs to the class-I aminoacyl-tRNA synthetase family.</text>
</comment>
<dbReference type="GO" id="GO:0004825">
    <property type="term" value="F:methionine-tRNA ligase activity"/>
    <property type="evidence" value="ECO:0007669"/>
    <property type="project" value="UniProtKB-EC"/>
</dbReference>
<dbReference type="GO" id="GO:0005829">
    <property type="term" value="C:cytosol"/>
    <property type="evidence" value="ECO:0007669"/>
    <property type="project" value="TreeGrafter"/>
</dbReference>
<dbReference type="PANTHER" id="PTHR45765">
    <property type="entry name" value="METHIONINE--TRNA LIGASE"/>
    <property type="match status" value="1"/>
</dbReference>
<keyword evidence="2 7" id="KW-0547">Nucleotide-binding</keyword>
<dbReference type="Gene3D" id="2.20.28.20">
    <property type="entry name" value="Methionyl-tRNA synthetase, Zn-domain"/>
    <property type="match status" value="1"/>
</dbReference>
<comment type="caution">
    <text evidence="9">The sequence shown here is derived from an EMBL/GenBank/DDBJ whole genome shotgun (WGS) entry which is preliminary data.</text>
</comment>
<organism evidence="9 10">
    <name type="scientific">Streptomyces dysideae</name>
    <dbReference type="NCBI Taxonomy" id="909626"/>
    <lineage>
        <taxon>Bacteria</taxon>
        <taxon>Bacillati</taxon>
        <taxon>Actinomycetota</taxon>
        <taxon>Actinomycetes</taxon>
        <taxon>Kitasatosporales</taxon>
        <taxon>Streptomycetaceae</taxon>
        <taxon>Streptomyces</taxon>
    </lineage>
</organism>
<keyword evidence="5 7" id="KW-0030">Aminoacyl-tRNA synthetase</keyword>
<dbReference type="SUPFAM" id="SSF52374">
    <property type="entry name" value="Nucleotidylyl transferase"/>
    <property type="match status" value="1"/>
</dbReference>
<dbReference type="STRING" id="909626.AQJ91_23120"/>
<dbReference type="PANTHER" id="PTHR45765:SF1">
    <property type="entry name" value="METHIONINE--TRNA LIGASE, CYTOPLASMIC"/>
    <property type="match status" value="1"/>
</dbReference>
<keyword evidence="3 7" id="KW-0067">ATP-binding</keyword>
<evidence type="ECO:0000259" key="8">
    <source>
        <dbReference type="Pfam" id="PF09334"/>
    </source>
</evidence>
<dbReference type="Proteomes" id="UP000053260">
    <property type="component" value="Unassembled WGS sequence"/>
</dbReference>
<dbReference type="InterPro" id="IPR015413">
    <property type="entry name" value="Methionyl/Leucyl_tRNA_Synth"/>
</dbReference>
<keyword evidence="10" id="KW-1185">Reference proteome</keyword>
<dbReference type="Pfam" id="PF09334">
    <property type="entry name" value="tRNA-synt_1g"/>
    <property type="match status" value="1"/>
</dbReference>
<feature type="domain" description="Methionyl/Leucyl tRNA synthetase" evidence="8">
    <location>
        <begin position="14"/>
        <end position="387"/>
    </location>
</feature>
<dbReference type="GO" id="GO:0006431">
    <property type="term" value="P:methionyl-tRNA aminoacylation"/>
    <property type="evidence" value="ECO:0007669"/>
    <property type="project" value="TreeGrafter"/>
</dbReference>
<dbReference type="Gene3D" id="3.40.50.620">
    <property type="entry name" value="HUPs"/>
    <property type="match status" value="1"/>
</dbReference>
<dbReference type="EMBL" id="LMXB01000058">
    <property type="protein sequence ID" value="KUO18771.1"/>
    <property type="molecule type" value="Genomic_DNA"/>
</dbReference>
<dbReference type="InterPro" id="IPR029038">
    <property type="entry name" value="MetRS_Zn"/>
</dbReference>
<dbReference type="RefSeq" id="WP_067025026.1">
    <property type="nucleotide sequence ID" value="NZ_KQ949089.1"/>
</dbReference>
<dbReference type="PROSITE" id="PS00178">
    <property type="entry name" value="AA_TRNA_LIGASE_I"/>
    <property type="match status" value="1"/>
</dbReference>
<dbReference type="InterPro" id="IPR001412">
    <property type="entry name" value="aa-tRNA-synth_I_CS"/>
</dbReference>
<comment type="catalytic activity">
    <reaction evidence="6">
        <text>tRNA(Met) + L-methionine + ATP = L-methionyl-tRNA(Met) + AMP + diphosphate</text>
        <dbReference type="Rhea" id="RHEA:13481"/>
        <dbReference type="Rhea" id="RHEA-COMP:9667"/>
        <dbReference type="Rhea" id="RHEA-COMP:9698"/>
        <dbReference type="ChEBI" id="CHEBI:30616"/>
        <dbReference type="ChEBI" id="CHEBI:33019"/>
        <dbReference type="ChEBI" id="CHEBI:57844"/>
        <dbReference type="ChEBI" id="CHEBI:78442"/>
        <dbReference type="ChEBI" id="CHEBI:78530"/>
        <dbReference type="ChEBI" id="CHEBI:456215"/>
        <dbReference type="EC" id="6.1.1.10"/>
    </reaction>
</comment>
<evidence type="ECO:0000256" key="3">
    <source>
        <dbReference type="ARBA" id="ARBA00022840"/>
    </source>
</evidence>
<evidence type="ECO:0000313" key="9">
    <source>
        <dbReference type="EMBL" id="KUO18771.1"/>
    </source>
</evidence>
<keyword evidence="1 7" id="KW-0436">Ligase</keyword>
<evidence type="ECO:0000256" key="6">
    <source>
        <dbReference type="ARBA" id="ARBA00047364"/>
    </source>
</evidence>
<evidence type="ECO:0000256" key="1">
    <source>
        <dbReference type="ARBA" id="ARBA00022598"/>
    </source>
</evidence>
<dbReference type="InterPro" id="IPR023458">
    <property type="entry name" value="Met-tRNA_ligase_1"/>
</dbReference>
<reference evidence="9 10" key="1">
    <citation type="submission" date="2015-10" db="EMBL/GenBank/DDBJ databases">
        <title>Draft genome sequence of Streptomyces sp. RV15, isolated from a marine sponge.</title>
        <authorList>
            <person name="Ruckert C."/>
            <person name="Abdelmohsen U.R."/>
            <person name="Winkler A."/>
            <person name="Hentschel U."/>
            <person name="Kalinowski J."/>
            <person name="Kampfer P."/>
            <person name="Glaeser S."/>
        </authorList>
    </citation>
    <scope>NUCLEOTIDE SEQUENCE [LARGE SCALE GENOMIC DNA]</scope>
    <source>
        <strain evidence="9 10">RV15</strain>
    </source>
</reference>
<dbReference type="InterPro" id="IPR014729">
    <property type="entry name" value="Rossmann-like_a/b/a_fold"/>
</dbReference>
<name>A0A117S0L1_9ACTN</name>
<evidence type="ECO:0000256" key="2">
    <source>
        <dbReference type="ARBA" id="ARBA00022741"/>
    </source>
</evidence>
<keyword evidence="4 7" id="KW-0648">Protein biosynthesis</keyword>
<evidence type="ECO:0000256" key="4">
    <source>
        <dbReference type="ARBA" id="ARBA00022917"/>
    </source>
</evidence>
<evidence type="ECO:0000256" key="5">
    <source>
        <dbReference type="ARBA" id="ARBA00023146"/>
    </source>
</evidence>
<gene>
    <name evidence="9" type="ORF">AQJ91_23120</name>
</gene>
<protein>
    <submittedName>
        <fullName evidence="9">Methionine--tRNA ligase</fullName>
    </submittedName>
</protein>
<dbReference type="AlphaFoldDB" id="A0A117S0L1"/>
<dbReference type="OrthoDB" id="9810191at2"/>
<evidence type="ECO:0000313" key="10">
    <source>
        <dbReference type="Proteomes" id="UP000053260"/>
    </source>
</evidence>
<evidence type="ECO:0000256" key="7">
    <source>
        <dbReference type="RuleBase" id="RU363039"/>
    </source>
</evidence>
<sequence length="526" mass="57816">MTAHSRGPRIIIPATPTPNGDLHVGHIAGPYLAADIYARRLRAEGEQVTLTTVTDDSQSYVVTTAARQGVSPERLCAESTGAIERSLAALGIELTSPDDRALPPVDDHYRAAVTDFVTALRASGRLRLRTVRLPYAEESGLYLYDGLLSGRCPSCEAASAGGVCEDCGHPNNFDQLLEPRYALRPQEPVSLREQRILVLPLEEYRAELEERFEATAARWRPHPLRLVRELLARPLPEIPVTFPGTWGVPAPFEDLAGQIVYPWAEAMPASMYATWWANGSPADVPYDVFWRSGHGTELVYFHGFDNVYHWAVMDLALLLAHEDRYVRPSASVCNEFYELEHAKFSTSRNHLIRAGDLVAGCSRDVARFHLALTCPERERTNFDPAELAAGRLTGPWNALAGVLDTVLAGRDPQEPVPVTEAGRRDSEAFADGMRECFELETFSLARAAALLLARTEQLRDDTTAVARPGDFMLGVRTLLAWAAPIMVDAAARAAADGVDLSLSGARFEKITPFRLPRLTEAVLPAV</sequence>